<evidence type="ECO:0000313" key="10">
    <source>
        <dbReference type="Proteomes" id="UP000578112"/>
    </source>
</evidence>
<comment type="similarity">
    <text evidence="4">Belongs to the methyl-accepting chemotaxis (MCP) protein family.</text>
</comment>
<evidence type="ECO:0000256" key="3">
    <source>
        <dbReference type="ARBA" id="ARBA00023224"/>
    </source>
</evidence>
<dbReference type="PRINTS" id="PR00260">
    <property type="entry name" value="CHEMTRNSDUCR"/>
</dbReference>
<accession>A0A7W7MTR6</accession>
<dbReference type="Pfam" id="PF00672">
    <property type="entry name" value="HAMP"/>
    <property type="match status" value="1"/>
</dbReference>
<dbReference type="SMART" id="SM00304">
    <property type="entry name" value="HAMP"/>
    <property type="match status" value="1"/>
</dbReference>
<dbReference type="CDD" id="cd06225">
    <property type="entry name" value="HAMP"/>
    <property type="match status" value="1"/>
</dbReference>
<evidence type="ECO:0000256" key="2">
    <source>
        <dbReference type="ARBA" id="ARBA00022989"/>
    </source>
</evidence>
<dbReference type="InterPro" id="IPR003660">
    <property type="entry name" value="HAMP_dom"/>
</dbReference>
<keyword evidence="10" id="KW-1185">Reference proteome</keyword>
<dbReference type="GO" id="GO:0016020">
    <property type="term" value="C:membrane"/>
    <property type="evidence" value="ECO:0007669"/>
    <property type="project" value="InterPro"/>
</dbReference>
<evidence type="ECO:0000259" key="7">
    <source>
        <dbReference type="PROSITE" id="PS50111"/>
    </source>
</evidence>
<gene>
    <name evidence="9" type="ORF">BJ971_006310</name>
</gene>
<dbReference type="Proteomes" id="UP000578112">
    <property type="component" value="Unassembled WGS sequence"/>
</dbReference>
<feature type="transmembrane region" description="Helical" evidence="6">
    <location>
        <begin position="12"/>
        <end position="34"/>
    </location>
</feature>
<evidence type="ECO:0000313" key="9">
    <source>
        <dbReference type="EMBL" id="MBB4765754.1"/>
    </source>
</evidence>
<evidence type="ECO:0000256" key="5">
    <source>
        <dbReference type="PROSITE-ProRule" id="PRU00284"/>
    </source>
</evidence>
<keyword evidence="3 5" id="KW-0807">Transducer</keyword>
<dbReference type="Pfam" id="PF00015">
    <property type="entry name" value="MCPsignal"/>
    <property type="match status" value="1"/>
</dbReference>
<dbReference type="InterPro" id="IPR004090">
    <property type="entry name" value="Chemotax_Me-accpt_rcpt"/>
</dbReference>
<dbReference type="GO" id="GO:0004888">
    <property type="term" value="F:transmembrane signaling receptor activity"/>
    <property type="evidence" value="ECO:0007669"/>
    <property type="project" value="InterPro"/>
</dbReference>
<comment type="caution">
    <text evidence="9">The sequence shown here is derived from an EMBL/GenBank/DDBJ whole genome shotgun (WGS) entry which is preliminary data.</text>
</comment>
<dbReference type="GO" id="GO:0006935">
    <property type="term" value="P:chemotaxis"/>
    <property type="evidence" value="ECO:0007669"/>
    <property type="project" value="InterPro"/>
</dbReference>
<sequence>MRVKDISVGKRLGVSYFLLTSLIVVSAAVGWWGLQQQSEAQHRLTALEQVRDDVRAAKYMAADVSGWQGLMVADVGAFGYTAATGPDGYNRQGELESKKTIYEDLASAHTEDMTDAERATYAQLKPAWDDFFKWDDTIMKWLAADTPASRAKAMSTINGGPASDSYGKVLDITAALDKSVEARADQLRADAAAVRATSLKVLGGTLLLTVILACLMGIGVTRSVVRPLAVVVGALDRLARRDLTARAGLSRKDELGQLGDAVDRTAESLGETVTAIAGHAGTIAVASDDLSAVSARVAESSAHVDSQAAAVAQAADSVSGNVRTMAAGSQEMSSAIDEIARNAGAAASVASEAVEVATQTNTTVGKLGESSAQIGDVVKMITSIAEQTNLLALNATIEAARAGEMGKGFAVVAGEVKDLAQETAKATEDIARLVQAIQADSTNATEAIGQISSVVGRISDFQTLIAAAVEEQTATTSEMGRSVGEAAASSENIASNIAGVSAAMGETTIAVRQARESAEGLARTSGELRGLVDSFQL</sequence>
<keyword evidence="1 6" id="KW-0812">Transmembrane</keyword>
<dbReference type="PANTHER" id="PTHR32089:SF112">
    <property type="entry name" value="LYSOZYME-LIKE PROTEIN-RELATED"/>
    <property type="match status" value="1"/>
</dbReference>
<dbReference type="SMART" id="SM00283">
    <property type="entry name" value="MA"/>
    <property type="match status" value="1"/>
</dbReference>
<dbReference type="GO" id="GO:0007165">
    <property type="term" value="P:signal transduction"/>
    <property type="evidence" value="ECO:0007669"/>
    <property type="project" value="UniProtKB-KW"/>
</dbReference>
<evidence type="ECO:0000256" key="4">
    <source>
        <dbReference type="ARBA" id="ARBA00029447"/>
    </source>
</evidence>
<feature type="domain" description="Methyl-accepting transducer" evidence="7">
    <location>
        <begin position="286"/>
        <end position="508"/>
    </location>
</feature>
<dbReference type="PROSITE" id="PS50111">
    <property type="entry name" value="CHEMOTAXIS_TRANSDUC_2"/>
    <property type="match status" value="1"/>
</dbReference>
<protein>
    <submittedName>
        <fullName evidence="9">Methyl-accepting chemotaxis protein</fullName>
    </submittedName>
</protein>
<keyword evidence="2 6" id="KW-1133">Transmembrane helix</keyword>
<evidence type="ECO:0000256" key="1">
    <source>
        <dbReference type="ARBA" id="ARBA00022692"/>
    </source>
</evidence>
<dbReference type="Gene3D" id="1.10.287.950">
    <property type="entry name" value="Methyl-accepting chemotaxis protein"/>
    <property type="match status" value="1"/>
</dbReference>
<dbReference type="PROSITE" id="PS50885">
    <property type="entry name" value="HAMP"/>
    <property type="match status" value="1"/>
</dbReference>
<proteinExistence type="inferred from homology"/>
<feature type="domain" description="HAMP" evidence="8">
    <location>
        <begin position="222"/>
        <end position="274"/>
    </location>
</feature>
<dbReference type="EMBL" id="JACHNH010000001">
    <property type="protein sequence ID" value="MBB4765754.1"/>
    <property type="molecule type" value="Genomic_DNA"/>
</dbReference>
<reference evidence="9 10" key="1">
    <citation type="submission" date="2020-08" db="EMBL/GenBank/DDBJ databases">
        <title>Sequencing the genomes of 1000 actinobacteria strains.</title>
        <authorList>
            <person name="Klenk H.-P."/>
        </authorList>
    </citation>
    <scope>NUCLEOTIDE SEQUENCE [LARGE SCALE GENOMIC DNA]</scope>
    <source>
        <strain evidence="9 10">DSM 43149</strain>
    </source>
</reference>
<dbReference type="SUPFAM" id="SSF58104">
    <property type="entry name" value="Methyl-accepting chemotaxis protein (MCP) signaling domain"/>
    <property type="match status" value="1"/>
</dbReference>
<dbReference type="RefSeq" id="WP_184996769.1">
    <property type="nucleotide sequence ID" value="NZ_BOMK01000021.1"/>
</dbReference>
<keyword evidence="6" id="KW-0472">Membrane</keyword>
<evidence type="ECO:0000256" key="6">
    <source>
        <dbReference type="SAM" id="Phobius"/>
    </source>
</evidence>
<evidence type="ECO:0000259" key="8">
    <source>
        <dbReference type="PROSITE" id="PS50885"/>
    </source>
</evidence>
<name>A0A7W7MTR6_9ACTN</name>
<dbReference type="AlphaFoldDB" id="A0A7W7MTR6"/>
<dbReference type="PANTHER" id="PTHR32089">
    <property type="entry name" value="METHYL-ACCEPTING CHEMOTAXIS PROTEIN MCPB"/>
    <property type="match status" value="1"/>
</dbReference>
<dbReference type="InterPro" id="IPR004089">
    <property type="entry name" value="MCPsignal_dom"/>
</dbReference>
<organism evidence="9 10">
    <name type="scientific">Actinoplanes digitatis</name>
    <dbReference type="NCBI Taxonomy" id="1868"/>
    <lineage>
        <taxon>Bacteria</taxon>
        <taxon>Bacillati</taxon>
        <taxon>Actinomycetota</taxon>
        <taxon>Actinomycetes</taxon>
        <taxon>Micromonosporales</taxon>
        <taxon>Micromonosporaceae</taxon>
        <taxon>Actinoplanes</taxon>
    </lineage>
</organism>